<dbReference type="Pfam" id="PF02092">
    <property type="entry name" value="tRNA_synt_2f"/>
    <property type="match status" value="1"/>
</dbReference>
<dbReference type="PROSITE" id="PS50861">
    <property type="entry name" value="AA_TRNA_LIGASE_II_GLYAB"/>
    <property type="match status" value="1"/>
</dbReference>
<reference evidence="10" key="2">
    <citation type="submission" date="2011-01" db="EMBL/GenBank/DDBJ databases">
        <title>The complete genome of Nitratifractor salsuginis DSM 16511.</title>
        <authorList>
            <consortium name="US DOE Joint Genome Institute (JGI-PGF)"/>
            <person name="Lucas S."/>
            <person name="Copeland A."/>
            <person name="Lapidus A."/>
            <person name="Bruce D."/>
            <person name="Goodwin L."/>
            <person name="Pitluck S."/>
            <person name="Kyrpides N."/>
            <person name="Mavromatis K."/>
            <person name="Ivanova N."/>
            <person name="Mikhailova N."/>
            <person name="Zeytun A."/>
            <person name="Detter J.C."/>
            <person name="Tapia R."/>
            <person name="Han C."/>
            <person name="Land M."/>
            <person name="Hauser L."/>
            <person name="Markowitz V."/>
            <person name="Cheng J.-F."/>
            <person name="Hugenholtz P."/>
            <person name="Woyke T."/>
            <person name="Wu D."/>
            <person name="Tindall B."/>
            <person name="Schuetze A."/>
            <person name="Brambilla E."/>
            <person name="Klenk H.-P."/>
            <person name="Eisen J.A."/>
        </authorList>
    </citation>
    <scope>NUCLEOTIDE SEQUENCE [LARGE SCALE GENOMIC DNA]</scope>
    <source>
        <strain evidence="10">DSM 16511 / JCM 12458 / E9I37-1</strain>
    </source>
</reference>
<evidence type="ECO:0000256" key="6">
    <source>
        <dbReference type="ARBA" id="ARBA00023146"/>
    </source>
</evidence>
<dbReference type="GO" id="GO:0006426">
    <property type="term" value="P:glycyl-tRNA aminoacylation"/>
    <property type="evidence" value="ECO:0007669"/>
    <property type="project" value="UniProtKB-UniRule"/>
</dbReference>
<evidence type="ECO:0000313" key="9">
    <source>
        <dbReference type="EMBL" id="ADV45978.1"/>
    </source>
</evidence>
<dbReference type="GO" id="GO:0004820">
    <property type="term" value="F:glycine-tRNA ligase activity"/>
    <property type="evidence" value="ECO:0007669"/>
    <property type="project" value="UniProtKB-UniRule"/>
</dbReference>
<dbReference type="OrthoDB" id="9775440at2"/>
<dbReference type="AlphaFoldDB" id="E6X1X0"/>
<evidence type="ECO:0000256" key="7">
    <source>
        <dbReference type="ARBA" id="ARBA00047937"/>
    </source>
</evidence>
<evidence type="ECO:0000256" key="8">
    <source>
        <dbReference type="HAMAP-Rule" id="MF_00255"/>
    </source>
</evidence>
<protein>
    <recommendedName>
        <fullName evidence="8">Glycine--tRNA ligase beta subunit</fullName>
        <ecNumber evidence="8">6.1.1.14</ecNumber>
    </recommendedName>
    <alternativeName>
        <fullName evidence="8">Glycyl-tRNA synthetase beta subunit</fullName>
        <shortName evidence="8">GlyRS</shortName>
    </alternativeName>
</protein>
<evidence type="ECO:0000256" key="2">
    <source>
        <dbReference type="ARBA" id="ARBA00022598"/>
    </source>
</evidence>
<evidence type="ECO:0000256" key="3">
    <source>
        <dbReference type="ARBA" id="ARBA00022741"/>
    </source>
</evidence>
<dbReference type="RefSeq" id="WP_013553672.1">
    <property type="nucleotide sequence ID" value="NC_014935.1"/>
</dbReference>
<keyword evidence="6 8" id="KW-0030">Aminoacyl-tRNA synthetase</keyword>
<evidence type="ECO:0000256" key="1">
    <source>
        <dbReference type="ARBA" id="ARBA00008226"/>
    </source>
</evidence>
<dbReference type="HAMAP" id="MF_00255">
    <property type="entry name" value="Gly_tRNA_synth_beta"/>
    <property type="match status" value="1"/>
</dbReference>
<dbReference type="EMBL" id="CP002452">
    <property type="protein sequence ID" value="ADV45978.1"/>
    <property type="molecule type" value="Genomic_DNA"/>
</dbReference>
<sequence length="684" mass="77958">MSTQPLLIEIGVEELPALPLLKILDRIEASWKKVLQEHQLSSDFSFDYTPRRLVLRHNAIPLAQEDRVEELVGPPVEIAIKEGKPTPAGEGFARKCGVAFEQLDRTHKGNREVLYYRREVPGSQTRDLLPEMIREWVASMNFGKMMRWGDRHDEFIRPVRWLQVRLGQESVPAELFGVASGTRTFVHRMVSFDPVEVPDPAKFEEILQKGEVTLRADERRRSILEDFDTIEAESGLKIERDGALLDEVVAITEHPKALLGTFDEKFLELPPEVIMTSMKEHQRYFPVFDGEGRLSNHFVVVSNAVTENYSQVIAGNERVLRPRLEDALFFYRNDLKRGLSIEGLEKIQFIDGLGTLKDKVDRERNIALRLAGIYMDKLEQETGRSALEIEELMDRAVTLAKADLLTEMVYEFTELQGLMGYYYAKALGEDPLVCTAIKEQYRPEGEGAELPSTIFSSILAMAIKLDTLLGLFSVGKIPTGSKDPFALRRAVNGIIRIVTRYDLSFDIPKMMELLADQYAPFDEEKLESFILERIYKSLKANPSIIAAVLATGERDVNEIAKKVAALRAILEQEGARELFTTFKRVANISAEVDLDGVLEVDPELFEAEEERKLWEAFRRTREREYGDYQEELQALFALKPLLDAFFDSVLVNAEEEKLRLNRQAMVASIYKTFLNIADLKEISV</sequence>
<reference evidence="9 10" key="1">
    <citation type="journal article" date="2011" name="Stand. Genomic Sci.">
        <title>Complete genome sequence of Nitratifractor salsuginis type strain (E9I37-1).</title>
        <authorList>
            <person name="Anderson I."/>
            <person name="Sikorski J."/>
            <person name="Zeytun A."/>
            <person name="Nolan M."/>
            <person name="Lapidus A."/>
            <person name="Lucas S."/>
            <person name="Hammon N."/>
            <person name="Deshpande S."/>
            <person name="Cheng J.F."/>
            <person name="Tapia R."/>
            <person name="Han C."/>
            <person name="Goodwin L."/>
            <person name="Pitluck S."/>
            <person name="Liolios K."/>
            <person name="Pagani I."/>
            <person name="Ivanova N."/>
            <person name="Huntemann M."/>
            <person name="Mavromatis K."/>
            <person name="Ovchinikova G."/>
            <person name="Pati A."/>
            <person name="Chen A."/>
            <person name="Palaniappan K."/>
            <person name="Land M."/>
            <person name="Hauser L."/>
            <person name="Brambilla E.M."/>
            <person name="Ngatchou-Djao O.D."/>
            <person name="Rohde M."/>
            <person name="Tindall B.J."/>
            <person name="Goker M."/>
            <person name="Detter J.C."/>
            <person name="Woyke T."/>
            <person name="Bristow J."/>
            <person name="Eisen J.A."/>
            <person name="Markowitz V."/>
            <person name="Hugenholtz P."/>
            <person name="Klenk H.P."/>
            <person name="Kyrpides N.C."/>
        </authorList>
    </citation>
    <scope>NUCLEOTIDE SEQUENCE [LARGE SCALE GENOMIC DNA]</scope>
    <source>
        <strain evidence="10">DSM 16511 / JCM 12458 / E9I37-1</strain>
    </source>
</reference>
<gene>
    <name evidence="8" type="primary">glyS</name>
    <name evidence="9" type="ordered locus">Nitsa_0711</name>
</gene>
<comment type="subcellular location">
    <subcellularLocation>
        <location evidence="8">Cytoplasm</location>
    </subcellularLocation>
</comment>
<dbReference type="PRINTS" id="PR01045">
    <property type="entry name" value="TRNASYNTHGB"/>
</dbReference>
<keyword evidence="8" id="KW-0963">Cytoplasm</keyword>
<dbReference type="EC" id="6.1.1.14" evidence="8"/>
<dbReference type="eggNOG" id="COG0751">
    <property type="taxonomic scope" value="Bacteria"/>
</dbReference>
<dbReference type="HOGENOM" id="CLU_007220_2_2_7"/>
<comment type="catalytic activity">
    <reaction evidence="7 8">
        <text>tRNA(Gly) + glycine + ATP = glycyl-tRNA(Gly) + AMP + diphosphate</text>
        <dbReference type="Rhea" id="RHEA:16013"/>
        <dbReference type="Rhea" id="RHEA-COMP:9664"/>
        <dbReference type="Rhea" id="RHEA-COMP:9683"/>
        <dbReference type="ChEBI" id="CHEBI:30616"/>
        <dbReference type="ChEBI" id="CHEBI:33019"/>
        <dbReference type="ChEBI" id="CHEBI:57305"/>
        <dbReference type="ChEBI" id="CHEBI:78442"/>
        <dbReference type="ChEBI" id="CHEBI:78522"/>
        <dbReference type="ChEBI" id="CHEBI:456215"/>
        <dbReference type="EC" id="6.1.1.14"/>
    </reaction>
</comment>
<name>E6X1X0_NITSE</name>
<organism evidence="9 10">
    <name type="scientific">Nitratifractor salsuginis (strain DSM 16511 / JCM 12458 / E9I37-1)</name>
    <dbReference type="NCBI Taxonomy" id="749222"/>
    <lineage>
        <taxon>Bacteria</taxon>
        <taxon>Pseudomonadati</taxon>
        <taxon>Campylobacterota</taxon>
        <taxon>Epsilonproteobacteria</taxon>
        <taxon>Campylobacterales</taxon>
        <taxon>Sulfurovaceae</taxon>
        <taxon>Nitratifractor</taxon>
    </lineage>
</organism>
<dbReference type="STRING" id="749222.Nitsa_0711"/>
<keyword evidence="2 8" id="KW-0436">Ligase</keyword>
<dbReference type="PANTHER" id="PTHR30075">
    <property type="entry name" value="GLYCYL-TRNA SYNTHETASE"/>
    <property type="match status" value="1"/>
</dbReference>
<keyword evidence="4 8" id="KW-0067">ATP-binding</keyword>
<dbReference type="KEGG" id="nsa:Nitsa_0711"/>
<dbReference type="InterPro" id="IPR015944">
    <property type="entry name" value="Gly-tRNA-synth_bsu"/>
</dbReference>
<comment type="similarity">
    <text evidence="1 8">Belongs to the class-II aminoacyl-tRNA synthetase family.</text>
</comment>
<comment type="subunit">
    <text evidence="8">Tetramer of two alpha and two beta subunits.</text>
</comment>
<dbReference type="PANTHER" id="PTHR30075:SF2">
    <property type="entry name" value="GLYCINE--TRNA LIGASE, CHLOROPLASTIC_MITOCHONDRIAL 2"/>
    <property type="match status" value="1"/>
</dbReference>
<dbReference type="GO" id="GO:0005524">
    <property type="term" value="F:ATP binding"/>
    <property type="evidence" value="ECO:0007669"/>
    <property type="project" value="UniProtKB-UniRule"/>
</dbReference>
<dbReference type="GO" id="GO:0005829">
    <property type="term" value="C:cytosol"/>
    <property type="evidence" value="ECO:0007669"/>
    <property type="project" value="TreeGrafter"/>
</dbReference>
<dbReference type="Proteomes" id="UP000008633">
    <property type="component" value="Chromosome"/>
</dbReference>
<evidence type="ECO:0000256" key="5">
    <source>
        <dbReference type="ARBA" id="ARBA00022917"/>
    </source>
</evidence>
<keyword evidence="3 8" id="KW-0547">Nucleotide-binding</keyword>
<keyword evidence="10" id="KW-1185">Reference proteome</keyword>
<keyword evidence="5 8" id="KW-0648">Protein biosynthesis</keyword>
<evidence type="ECO:0000313" key="10">
    <source>
        <dbReference type="Proteomes" id="UP000008633"/>
    </source>
</evidence>
<evidence type="ECO:0000256" key="4">
    <source>
        <dbReference type="ARBA" id="ARBA00022840"/>
    </source>
</evidence>
<accession>E6X1X0</accession>
<proteinExistence type="inferred from homology"/>
<dbReference type="InterPro" id="IPR006194">
    <property type="entry name" value="Gly-tRNA-synth_heterodimer"/>
</dbReference>
<dbReference type="NCBIfam" id="TIGR00211">
    <property type="entry name" value="glyS"/>
    <property type="match status" value="1"/>
</dbReference>